<dbReference type="KEGG" id="ssam:E3D00_01385"/>
<sequence length="77" mass="8690">MSDLKETFLDLKGLICPIPVLKTNRALRDIESGDRLRVLTTDRASVADFQSFCRETGHSLIAFTENSGVFSFIIRKK</sequence>
<dbReference type="OrthoDB" id="9797551at2"/>
<protein>
    <submittedName>
        <fullName evidence="3">Sulfurtransferase TusA family protein</fullName>
    </submittedName>
</protein>
<dbReference type="PANTHER" id="PTHR33279:SF6">
    <property type="entry name" value="SULFUR CARRIER PROTEIN YEDF-RELATED"/>
    <property type="match status" value="1"/>
</dbReference>
<feature type="domain" description="UPF0033" evidence="2">
    <location>
        <begin position="9"/>
        <end position="33"/>
    </location>
</feature>
<keyword evidence="3" id="KW-0808">Transferase</keyword>
<dbReference type="Proteomes" id="UP000316313">
    <property type="component" value="Chromosome"/>
</dbReference>
<dbReference type="PROSITE" id="PS01148">
    <property type="entry name" value="UPF0033"/>
    <property type="match status" value="1"/>
</dbReference>
<dbReference type="InterPro" id="IPR001455">
    <property type="entry name" value="TusA-like"/>
</dbReference>
<reference evidence="3 4" key="1">
    <citation type="submission" date="2019-03" db="EMBL/GenBank/DDBJ databases">
        <title>The complete genome sequence of Swingsia samuiensis NBRC107927(T).</title>
        <authorList>
            <person name="Chua K.-O."/>
            <person name="Chan K.-G."/>
            <person name="See-Too W.-S."/>
        </authorList>
    </citation>
    <scope>NUCLEOTIDE SEQUENCE [LARGE SCALE GENOMIC DNA]</scope>
    <source>
        <strain evidence="3 4">AH83</strain>
    </source>
</reference>
<evidence type="ECO:0000313" key="3">
    <source>
        <dbReference type="EMBL" id="QDH16365.1"/>
    </source>
</evidence>
<dbReference type="Pfam" id="PF01206">
    <property type="entry name" value="TusA"/>
    <property type="match status" value="1"/>
</dbReference>
<accession>A0A4Y6UK32</accession>
<dbReference type="AlphaFoldDB" id="A0A4Y6UK32"/>
<evidence type="ECO:0000256" key="1">
    <source>
        <dbReference type="ARBA" id="ARBA00008984"/>
    </source>
</evidence>
<dbReference type="GO" id="GO:0016740">
    <property type="term" value="F:transferase activity"/>
    <property type="evidence" value="ECO:0007669"/>
    <property type="project" value="UniProtKB-KW"/>
</dbReference>
<dbReference type="SUPFAM" id="SSF64307">
    <property type="entry name" value="SirA-like"/>
    <property type="match status" value="1"/>
</dbReference>
<dbReference type="Gene3D" id="3.30.110.40">
    <property type="entry name" value="TusA-like domain"/>
    <property type="match status" value="1"/>
</dbReference>
<gene>
    <name evidence="3" type="ORF">E3D00_01385</name>
</gene>
<name>A0A4Y6UK32_9PROT</name>
<evidence type="ECO:0000259" key="2">
    <source>
        <dbReference type="PROSITE" id="PS01148"/>
    </source>
</evidence>
<dbReference type="EMBL" id="CP038141">
    <property type="protein sequence ID" value="QDH16365.1"/>
    <property type="molecule type" value="Genomic_DNA"/>
</dbReference>
<dbReference type="CDD" id="cd00291">
    <property type="entry name" value="SirA_YedF_YeeD"/>
    <property type="match status" value="1"/>
</dbReference>
<keyword evidence="4" id="KW-1185">Reference proteome</keyword>
<evidence type="ECO:0000313" key="4">
    <source>
        <dbReference type="Proteomes" id="UP000316313"/>
    </source>
</evidence>
<comment type="similarity">
    <text evidence="1">Belongs to the sulfur carrier protein TusA family.</text>
</comment>
<organism evidence="3 4">
    <name type="scientific">Swingsia samuiensis</name>
    <dbReference type="NCBI Taxonomy" id="1293412"/>
    <lineage>
        <taxon>Bacteria</taxon>
        <taxon>Pseudomonadati</taxon>
        <taxon>Pseudomonadota</taxon>
        <taxon>Alphaproteobacteria</taxon>
        <taxon>Acetobacterales</taxon>
        <taxon>Acetobacteraceae</taxon>
        <taxon>Swingsia</taxon>
    </lineage>
</organism>
<dbReference type="InterPro" id="IPR036868">
    <property type="entry name" value="TusA-like_sf"/>
</dbReference>
<dbReference type="RefSeq" id="WP_141459262.1">
    <property type="nucleotide sequence ID" value="NZ_CP038141.1"/>
</dbReference>
<dbReference type="PANTHER" id="PTHR33279">
    <property type="entry name" value="SULFUR CARRIER PROTEIN YEDF-RELATED"/>
    <property type="match status" value="1"/>
</dbReference>
<proteinExistence type="inferred from homology"/>